<keyword evidence="5" id="KW-0131">Cell cycle</keyword>
<reference evidence="9 10" key="1">
    <citation type="journal article" date="2014" name="Agronomy (Basel)">
        <title>A Draft Genome Sequence for Ensete ventricosum, the Drought-Tolerant Tree Against Hunger.</title>
        <authorList>
            <person name="Harrison J."/>
            <person name="Moore K.A."/>
            <person name="Paszkiewicz K."/>
            <person name="Jones T."/>
            <person name="Grant M."/>
            <person name="Ambacheew D."/>
            <person name="Muzemil S."/>
            <person name="Studholme D.J."/>
        </authorList>
    </citation>
    <scope>NUCLEOTIDE SEQUENCE [LARGE SCALE GENOMIC DNA]</scope>
</reference>
<evidence type="ECO:0000256" key="4">
    <source>
        <dbReference type="ARBA" id="ARBA00023163"/>
    </source>
</evidence>
<feature type="region of interest" description="Disordered" evidence="7">
    <location>
        <begin position="24"/>
        <end position="48"/>
    </location>
</feature>
<dbReference type="InterPro" id="IPR003316">
    <property type="entry name" value="E2F_WHTH_DNA-bd_dom"/>
</dbReference>
<proteinExistence type="inferred from homology"/>
<accession>A0A426ZIU7</accession>
<dbReference type="Proteomes" id="UP000287651">
    <property type="component" value="Unassembled WGS sequence"/>
</dbReference>
<dbReference type="Gene3D" id="1.10.10.10">
    <property type="entry name" value="Winged helix-like DNA-binding domain superfamily/Winged helix DNA-binding domain"/>
    <property type="match status" value="1"/>
</dbReference>
<dbReference type="AlphaFoldDB" id="A0A426ZIU7"/>
<dbReference type="PANTHER" id="PTHR12081:SF18">
    <property type="entry name" value="TRANSCRIPTION FACTOR E2F2-RELATED"/>
    <property type="match status" value="1"/>
</dbReference>
<evidence type="ECO:0000256" key="2">
    <source>
        <dbReference type="ARBA" id="ARBA00023015"/>
    </source>
</evidence>
<comment type="caution">
    <text evidence="9">The sequence shown here is derived from an EMBL/GenBank/DDBJ whole genome shotgun (WGS) entry which is preliminary data.</text>
</comment>
<name>A0A426ZIU7_ENSVE</name>
<evidence type="ECO:0000313" key="10">
    <source>
        <dbReference type="Proteomes" id="UP000287651"/>
    </source>
</evidence>
<dbReference type="Pfam" id="PF02319">
    <property type="entry name" value="WHD_E2F_TDP"/>
    <property type="match status" value="1"/>
</dbReference>
<keyword evidence="6" id="KW-0539">Nucleus</keyword>
<evidence type="ECO:0000256" key="3">
    <source>
        <dbReference type="ARBA" id="ARBA00023125"/>
    </source>
</evidence>
<keyword evidence="2 6" id="KW-0805">Transcription regulation</keyword>
<comment type="similarity">
    <text evidence="1 6">Belongs to the E2F/DP family.</text>
</comment>
<dbReference type="InterPro" id="IPR015633">
    <property type="entry name" value="E2F"/>
</dbReference>
<evidence type="ECO:0000313" key="9">
    <source>
        <dbReference type="EMBL" id="RRT63917.1"/>
    </source>
</evidence>
<dbReference type="InterPro" id="IPR036390">
    <property type="entry name" value="WH_DNA-bd_sf"/>
</dbReference>
<keyword evidence="3 6" id="KW-0238">DNA-binding</keyword>
<sequence length="138" mass="15816">MSGGQAAGNRSAQQLGQIFQPPKQYLQFPSSRPPFVSPDEYHRFDGRRGGRDDMADALVIKTPVSFWWRFLKQKSVQEDNEVVEISEWTTSPGCAVGFTSLMKISDVQVQKRRIYDITNVLEGIGLIEKKLKNRIRWK</sequence>
<feature type="compositionally biased region" description="Basic and acidic residues" evidence="7">
    <location>
        <begin position="39"/>
        <end position="48"/>
    </location>
</feature>
<feature type="domain" description="E2F/DP family winged-helix DNA-binding" evidence="8">
    <location>
        <begin position="61"/>
        <end position="138"/>
    </location>
</feature>
<dbReference type="PANTHER" id="PTHR12081">
    <property type="entry name" value="TRANSCRIPTION FACTOR E2F"/>
    <property type="match status" value="1"/>
</dbReference>
<dbReference type="SMART" id="SM01372">
    <property type="entry name" value="E2F_TDP"/>
    <property type="match status" value="1"/>
</dbReference>
<comment type="subcellular location">
    <subcellularLocation>
        <location evidence="6">Nucleus</location>
    </subcellularLocation>
</comment>
<dbReference type="InterPro" id="IPR036388">
    <property type="entry name" value="WH-like_DNA-bd_sf"/>
</dbReference>
<organism evidence="9 10">
    <name type="scientific">Ensete ventricosum</name>
    <name type="common">Abyssinian banana</name>
    <name type="synonym">Musa ensete</name>
    <dbReference type="NCBI Taxonomy" id="4639"/>
    <lineage>
        <taxon>Eukaryota</taxon>
        <taxon>Viridiplantae</taxon>
        <taxon>Streptophyta</taxon>
        <taxon>Embryophyta</taxon>
        <taxon>Tracheophyta</taxon>
        <taxon>Spermatophyta</taxon>
        <taxon>Magnoliopsida</taxon>
        <taxon>Liliopsida</taxon>
        <taxon>Zingiberales</taxon>
        <taxon>Musaceae</taxon>
        <taxon>Ensete</taxon>
    </lineage>
</organism>
<dbReference type="SUPFAM" id="SSF46785">
    <property type="entry name" value="Winged helix' DNA-binding domain"/>
    <property type="match status" value="1"/>
</dbReference>
<dbReference type="GO" id="GO:0090575">
    <property type="term" value="C:RNA polymerase II transcription regulator complex"/>
    <property type="evidence" value="ECO:0007669"/>
    <property type="project" value="TreeGrafter"/>
</dbReference>
<dbReference type="GO" id="GO:0000981">
    <property type="term" value="F:DNA-binding transcription factor activity, RNA polymerase II-specific"/>
    <property type="evidence" value="ECO:0007669"/>
    <property type="project" value="TreeGrafter"/>
</dbReference>
<dbReference type="EMBL" id="AMZH03006411">
    <property type="protein sequence ID" value="RRT63917.1"/>
    <property type="molecule type" value="Genomic_DNA"/>
</dbReference>
<keyword evidence="4 6" id="KW-0804">Transcription</keyword>
<evidence type="ECO:0000256" key="1">
    <source>
        <dbReference type="ARBA" id="ARBA00010940"/>
    </source>
</evidence>
<dbReference type="GO" id="GO:0000978">
    <property type="term" value="F:RNA polymerase II cis-regulatory region sequence-specific DNA binding"/>
    <property type="evidence" value="ECO:0007669"/>
    <property type="project" value="InterPro"/>
</dbReference>
<protein>
    <recommendedName>
        <fullName evidence="8">E2F/DP family winged-helix DNA-binding domain-containing protein</fullName>
    </recommendedName>
</protein>
<evidence type="ECO:0000256" key="6">
    <source>
        <dbReference type="RuleBase" id="RU003796"/>
    </source>
</evidence>
<evidence type="ECO:0000256" key="5">
    <source>
        <dbReference type="ARBA" id="ARBA00023306"/>
    </source>
</evidence>
<evidence type="ECO:0000256" key="7">
    <source>
        <dbReference type="SAM" id="MobiDB-lite"/>
    </source>
</evidence>
<gene>
    <name evidence="9" type="ORF">B296_00028170</name>
</gene>
<evidence type="ECO:0000259" key="8">
    <source>
        <dbReference type="SMART" id="SM01372"/>
    </source>
</evidence>